<organism evidence="3 4">
    <name type="scientific">Phytophthora megakarya</name>
    <dbReference type="NCBI Taxonomy" id="4795"/>
    <lineage>
        <taxon>Eukaryota</taxon>
        <taxon>Sar</taxon>
        <taxon>Stramenopiles</taxon>
        <taxon>Oomycota</taxon>
        <taxon>Peronosporomycetes</taxon>
        <taxon>Peronosporales</taxon>
        <taxon>Peronosporaceae</taxon>
        <taxon>Phytophthora</taxon>
    </lineage>
</organism>
<dbReference type="InterPro" id="IPR036397">
    <property type="entry name" value="RNaseH_sf"/>
</dbReference>
<dbReference type="SUPFAM" id="SSF53098">
    <property type="entry name" value="Ribonuclease H-like"/>
    <property type="match status" value="2"/>
</dbReference>
<comment type="caution">
    <text evidence="3">The sequence shown here is derived from an EMBL/GenBank/DDBJ whole genome shotgun (WGS) entry which is preliminary data.</text>
</comment>
<dbReference type="InterPro" id="IPR043128">
    <property type="entry name" value="Rev_trsase/Diguanyl_cyclase"/>
</dbReference>
<dbReference type="Pfam" id="PF17919">
    <property type="entry name" value="RT_RNaseH_2"/>
    <property type="match status" value="1"/>
</dbReference>
<keyword evidence="1" id="KW-0511">Multifunctional enzyme</keyword>
<dbReference type="GO" id="GO:0003964">
    <property type="term" value="F:RNA-directed DNA polymerase activity"/>
    <property type="evidence" value="ECO:0007669"/>
    <property type="project" value="UniProtKB-KW"/>
</dbReference>
<dbReference type="InterPro" id="IPR041577">
    <property type="entry name" value="RT_RNaseH_2"/>
</dbReference>
<name>A0A225VR97_9STRA</name>
<dbReference type="InterPro" id="IPR050951">
    <property type="entry name" value="Retrovirus_Pol_polyprotein"/>
</dbReference>
<dbReference type="PROSITE" id="PS50994">
    <property type="entry name" value="INTEGRASE"/>
    <property type="match status" value="1"/>
</dbReference>
<dbReference type="PANTHER" id="PTHR37984">
    <property type="entry name" value="PROTEIN CBG26694"/>
    <property type="match status" value="1"/>
</dbReference>
<dbReference type="InterPro" id="IPR012337">
    <property type="entry name" value="RNaseH-like_sf"/>
</dbReference>
<reference evidence="4" key="1">
    <citation type="submission" date="2017-03" db="EMBL/GenBank/DDBJ databases">
        <title>Phytopthora megakarya and P. palmivora, two closely related causual agents of cacao black pod achieved similar genome size and gene model numbers by different mechanisms.</title>
        <authorList>
            <person name="Ali S."/>
            <person name="Shao J."/>
            <person name="Larry D.J."/>
            <person name="Kronmiller B."/>
            <person name="Shen D."/>
            <person name="Strem M.D."/>
            <person name="Melnick R.L."/>
            <person name="Guiltinan M.J."/>
            <person name="Tyler B.M."/>
            <person name="Meinhardt L.W."/>
            <person name="Bailey B.A."/>
        </authorList>
    </citation>
    <scope>NUCLEOTIDE SEQUENCE [LARGE SCALE GENOMIC DNA]</scope>
    <source>
        <strain evidence="4">zdho120</strain>
    </source>
</reference>
<keyword evidence="3" id="KW-0695">RNA-directed DNA polymerase</keyword>
<keyword evidence="4" id="KW-1185">Reference proteome</keyword>
<evidence type="ECO:0000259" key="2">
    <source>
        <dbReference type="PROSITE" id="PS50994"/>
    </source>
</evidence>
<evidence type="ECO:0000313" key="4">
    <source>
        <dbReference type="Proteomes" id="UP000198211"/>
    </source>
</evidence>
<dbReference type="InterPro" id="IPR001584">
    <property type="entry name" value="Integrase_cat-core"/>
</dbReference>
<proteinExistence type="predicted"/>
<dbReference type="Proteomes" id="UP000198211">
    <property type="component" value="Unassembled WGS sequence"/>
</dbReference>
<dbReference type="GO" id="GO:0003676">
    <property type="term" value="F:nucleic acid binding"/>
    <property type="evidence" value="ECO:0007669"/>
    <property type="project" value="InterPro"/>
</dbReference>
<keyword evidence="3" id="KW-0808">Transferase</keyword>
<keyword evidence="3" id="KW-0548">Nucleotidyltransferase</keyword>
<evidence type="ECO:0000256" key="1">
    <source>
        <dbReference type="ARBA" id="ARBA00023268"/>
    </source>
</evidence>
<dbReference type="InterPro" id="IPR043502">
    <property type="entry name" value="DNA/RNA_pol_sf"/>
</dbReference>
<dbReference type="Gene3D" id="3.30.420.10">
    <property type="entry name" value="Ribonuclease H-like superfamily/Ribonuclease H"/>
    <property type="match status" value="2"/>
</dbReference>
<dbReference type="GO" id="GO:0015074">
    <property type="term" value="P:DNA integration"/>
    <property type="evidence" value="ECO:0007669"/>
    <property type="project" value="InterPro"/>
</dbReference>
<gene>
    <name evidence="3" type="ORF">PHMEG_00019582</name>
</gene>
<dbReference type="OrthoDB" id="129434at2759"/>
<accession>A0A225VR97</accession>
<feature type="domain" description="Integrase catalytic" evidence="2">
    <location>
        <begin position="499"/>
        <end position="659"/>
    </location>
</feature>
<evidence type="ECO:0000313" key="3">
    <source>
        <dbReference type="EMBL" id="OWZ07953.1"/>
    </source>
</evidence>
<dbReference type="EMBL" id="NBNE01003333">
    <property type="protein sequence ID" value="OWZ07953.1"/>
    <property type="molecule type" value="Genomic_DNA"/>
</dbReference>
<dbReference type="SUPFAM" id="SSF56672">
    <property type="entry name" value="DNA/RNA polymerases"/>
    <property type="match status" value="1"/>
</dbReference>
<dbReference type="Gene3D" id="3.30.70.270">
    <property type="match status" value="2"/>
</dbReference>
<dbReference type="Pfam" id="PF00078">
    <property type="entry name" value="RVT_1"/>
    <property type="match status" value="1"/>
</dbReference>
<sequence>MPFGLKNAPQIYQRLVYNALYGVLKISRSSDAGATTDVFQTGIADDPDRESVWRSYIDDIMIAAESWDQMYRRVEDLLEACDKWNLSICVAKRFWGMDNVGYLGHRVSIGGLEANPKDLKSLTDLPFAGSLRSMQSFLGSLNYYSRFIKDYAIFASVLNELREVEFAELEKRSYLRETMDRNDPILRDHDPPEPQLTGSENERWIRAHKAFTTLKTKIVTTPILRHFDEMRTPVIIVNASDWAIPASLTQEHDGIFHPVAFASRTLKTNELNYNVTEKEMLALLKVLDLYYNLLGRLGQWSALLAPWTLEITKCTKGEDEILGTIDATITLRVNINDALTEIAPRKEPKRRIQAPIPTHDRVFLPGWEVVKAISGYLGSPTVNEAEYNGLILGLDMLENLYRRRLVLCGDSNLVIRQIPKTKNPVMRIAAVTTRAGSARSPAGVMQEDLIREIRVDRIKQAQEQEVWIAGMNKYLSSHKRKQDRKGKPVVRGESPGNLQATYPFQIIAMNHIPSLPRSHKGNTDLLIWVDLFTGYVSAKASPSRPAQTVAESYKECVFRQFGASEMIRHDREPGFISDFFRAFNKILGHRQRATMAYRPQANGTAQRIVQTAARALKMYVRDLGQKDWDEYAERLTFAINTAHDRIRGDTPHYLVHAWDPRSSLEPTLPIEAGSRIWLYLDRVKEGYARKLAHLWHGPFRVAEKINEFSVQLEVAGTGYQTFPLVHVSKLKLVKDFPDRPRVELSVNEADRLDFDEILLPEDSWVQDLGADEYEVERISDPTWVDEADLNCGTILNAFLRERANRNRFTVMQSHEEMLHRRAETPLWRIAVSYAALEEDHMIAYWESTHYFEITSAMTDADSDLFTYHQGQRQRRIRAGESWRKLLGEVVLVMRAQWADIDFLLDPYFLHLPTKQDRVRWYPGSVSRAANLTQPTANLPEPTDLITVLFECDQADPWRNHYRDPGSAHPSLSIPCLVNKFNPPAAP</sequence>
<protein>
    <submittedName>
        <fullName evidence="3">Reverse transcriptase</fullName>
    </submittedName>
</protein>
<dbReference type="PANTHER" id="PTHR37984:SF5">
    <property type="entry name" value="PROTEIN NYNRIN-LIKE"/>
    <property type="match status" value="1"/>
</dbReference>
<dbReference type="InterPro" id="IPR000477">
    <property type="entry name" value="RT_dom"/>
</dbReference>
<dbReference type="AlphaFoldDB" id="A0A225VR97"/>